<dbReference type="InterPro" id="IPR023393">
    <property type="entry name" value="START-like_dom_sf"/>
</dbReference>
<evidence type="ECO:0000313" key="2">
    <source>
        <dbReference type="EMBL" id="CAK7930454.1"/>
    </source>
</evidence>
<gene>
    <name evidence="2" type="ORF">PM001_LOCUS15604</name>
    <name evidence="1" type="ORF">PM001_LOCUS7389</name>
</gene>
<reference evidence="1" key="1">
    <citation type="submission" date="2024-01" db="EMBL/GenBank/DDBJ databases">
        <authorList>
            <person name="Webb A."/>
        </authorList>
    </citation>
    <scope>NUCLEOTIDE SEQUENCE</scope>
    <source>
        <strain evidence="1">Pm1</strain>
    </source>
</reference>
<evidence type="ECO:0008006" key="4">
    <source>
        <dbReference type="Google" id="ProtNLM"/>
    </source>
</evidence>
<dbReference type="InterPro" id="IPR052727">
    <property type="entry name" value="Rab4/Rab5_effector"/>
</dbReference>
<proteinExistence type="predicted"/>
<comment type="caution">
    <text evidence="1">The sequence shown here is derived from an EMBL/GenBank/DDBJ whole genome shotgun (WGS) entry which is preliminary data.</text>
</comment>
<dbReference type="AlphaFoldDB" id="A0AAV1TIE0"/>
<dbReference type="PANTHER" id="PTHR13510">
    <property type="entry name" value="FYVE-FINGER-CONTAINING RAB5 EFFECTOR PROTEIN RABENOSYN-5-RELATED"/>
    <property type="match status" value="1"/>
</dbReference>
<name>A0AAV1TIE0_9STRA</name>
<dbReference type="PANTHER" id="PTHR13510:SF44">
    <property type="entry name" value="RABENOSYN-5"/>
    <property type="match status" value="1"/>
</dbReference>
<evidence type="ECO:0000313" key="3">
    <source>
        <dbReference type="Proteomes" id="UP001162060"/>
    </source>
</evidence>
<protein>
    <recommendedName>
        <fullName evidence="4">FYVE-type domain-containing protein</fullName>
    </recommendedName>
</protein>
<dbReference type="Proteomes" id="UP001162060">
    <property type="component" value="Unassembled WGS sequence"/>
</dbReference>
<organism evidence="1 3">
    <name type="scientific">Peronospora matthiolae</name>
    <dbReference type="NCBI Taxonomy" id="2874970"/>
    <lineage>
        <taxon>Eukaryota</taxon>
        <taxon>Sar</taxon>
        <taxon>Stramenopiles</taxon>
        <taxon>Oomycota</taxon>
        <taxon>Peronosporomycetes</taxon>
        <taxon>Peronosporales</taxon>
        <taxon>Peronosporaceae</taxon>
        <taxon>Peronospora</taxon>
    </lineage>
</organism>
<dbReference type="Gene3D" id="3.30.530.20">
    <property type="match status" value="1"/>
</dbReference>
<accession>A0AAV1TIE0</accession>
<dbReference type="EMBL" id="CAKLBY020000062">
    <property type="protein sequence ID" value="CAK7921940.1"/>
    <property type="molecule type" value="Genomic_DNA"/>
</dbReference>
<dbReference type="EMBL" id="CAKLBY020000167">
    <property type="protein sequence ID" value="CAK7930454.1"/>
    <property type="molecule type" value="Genomic_DNA"/>
</dbReference>
<evidence type="ECO:0000313" key="1">
    <source>
        <dbReference type="EMBL" id="CAK7921940.1"/>
    </source>
</evidence>
<sequence length="411" mass="45889">MNTRALSIRVERCTNASEDYLYLLPVEAQRLEDLANQVVADTVASYDRFRFIEKRVVDPRTWKDVGHRDNLIVYRERSGSRPTYPSIRSMDGSLQLIPCRSAPSVKIVGMLQGTLDDEMYGCFVDSDDAVKIRSMYLNDTAKEFHWLATIAGPTEANPFRFCGVARCTLGVSLPLAKKRGVCVVVSMGMTTTKHGERMTYYVSHSVNFADSAGDDTNIRAKCSLCWLKTELPNGKVELYMKGFAAPMGIVPEFAAFPVLVNCVLGIAMTSDAAYSKKLAWMIYDTGRTENGSAVPPMDACIGRCKNAFGGPKNSGSFRRCLVCRKAICSTCQIVRNIVVDIEKGQVITKKCSVCILCMHQAKYYSPLTFARRDVRLKRWKTLDVTRLSVTSSSGHDVVLTELSDRLFYQTR</sequence>